<dbReference type="Pfam" id="PF00059">
    <property type="entry name" value="Lectin_C"/>
    <property type="match status" value="1"/>
</dbReference>
<dbReference type="GeneID" id="112551294"/>
<dbReference type="GO" id="GO:0005886">
    <property type="term" value="C:plasma membrane"/>
    <property type="evidence" value="ECO:0007669"/>
    <property type="project" value="TreeGrafter"/>
</dbReference>
<organism evidence="7 8">
    <name type="scientific">Alligator sinensis</name>
    <name type="common">Chinese alligator</name>
    <dbReference type="NCBI Taxonomy" id="38654"/>
    <lineage>
        <taxon>Eukaryota</taxon>
        <taxon>Metazoa</taxon>
        <taxon>Chordata</taxon>
        <taxon>Craniata</taxon>
        <taxon>Vertebrata</taxon>
        <taxon>Euteleostomi</taxon>
        <taxon>Archelosauria</taxon>
        <taxon>Archosauria</taxon>
        <taxon>Crocodylia</taxon>
        <taxon>Alligatoridae</taxon>
        <taxon>Alligatorinae</taxon>
        <taxon>Alligator</taxon>
    </lineage>
</organism>
<dbReference type="PANTHER" id="PTHR46490:SF6">
    <property type="entry name" value="ASIALOGLYCOPROTEIN RECEPTOR 1-LIKE-RELATED"/>
    <property type="match status" value="1"/>
</dbReference>
<dbReference type="InterPro" id="IPR001304">
    <property type="entry name" value="C-type_lectin-like"/>
</dbReference>
<accession>A0A3Q0H9W8</accession>
<dbReference type="KEGG" id="asn:112551294"/>
<dbReference type="GO" id="GO:0004888">
    <property type="term" value="F:transmembrane signaling receptor activity"/>
    <property type="evidence" value="ECO:0007669"/>
    <property type="project" value="TreeGrafter"/>
</dbReference>
<dbReference type="InParanoid" id="A0A3Q0H9W8"/>
<dbReference type="InterPro" id="IPR052309">
    <property type="entry name" value="C-type_Lectin_Domain_Fam1"/>
</dbReference>
<feature type="transmembrane region" description="Helical" evidence="5">
    <location>
        <begin position="15"/>
        <end position="42"/>
    </location>
</feature>
<dbReference type="GO" id="GO:0007165">
    <property type="term" value="P:signal transduction"/>
    <property type="evidence" value="ECO:0007669"/>
    <property type="project" value="TreeGrafter"/>
</dbReference>
<dbReference type="SUPFAM" id="SSF56436">
    <property type="entry name" value="C-type lectin-like"/>
    <property type="match status" value="1"/>
</dbReference>
<gene>
    <name evidence="8" type="primary">LOC112551294</name>
</gene>
<keyword evidence="2" id="KW-1015">Disulfide bond</keyword>
<keyword evidence="5" id="KW-1133">Transmembrane helix</keyword>
<dbReference type="InterPro" id="IPR016186">
    <property type="entry name" value="C-type_lectin-like/link_sf"/>
</dbReference>
<dbReference type="PANTHER" id="PTHR46490">
    <property type="entry name" value="C-TYPE LECTIN DOMAIN FAMILY 12 MEMBER A-RELATED"/>
    <property type="match status" value="1"/>
</dbReference>
<dbReference type="AlphaFoldDB" id="A0A3Q0H9W8"/>
<evidence type="ECO:0000256" key="4">
    <source>
        <dbReference type="SAM" id="Coils"/>
    </source>
</evidence>
<dbReference type="Proteomes" id="UP000189705">
    <property type="component" value="Unplaced"/>
</dbReference>
<protein>
    <submittedName>
        <fullName evidence="8">C-type lectin domain family 1 member A-like</fullName>
    </submittedName>
</protein>
<feature type="domain" description="C-type lectin" evidence="6">
    <location>
        <begin position="103"/>
        <end position="171"/>
    </location>
</feature>
<dbReference type="Gene3D" id="3.10.100.10">
    <property type="entry name" value="Mannose-Binding Protein A, subunit A"/>
    <property type="match status" value="1"/>
</dbReference>
<keyword evidence="4" id="KW-0175">Coiled coil</keyword>
<keyword evidence="3" id="KW-0325">Glycoprotein</keyword>
<evidence type="ECO:0000256" key="2">
    <source>
        <dbReference type="ARBA" id="ARBA00023157"/>
    </source>
</evidence>
<evidence type="ECO:0000256" key="3">
    <source>
        <dbReference type="ARBA" id="ARBA00023180"/>
    </source>
</evidence>
<dbReference type="RefSeq" id="XP_025067248.1">
    <property type="nucleotide sequence ID" value="XM_025211463.1"/>
</dbReference>
<name>A0A3Q0H9W8_ALLSI</name>
<keyword evidence="1" id="KW-0430">Lectin</keyword>
<proteinExistence type="predicted"/>
<evidence type="ECO:0000259" key="6">
    <source>
        <dbReference type="PROSITE" id="PS50041"/>
    </source>
</evidence>
<feature type="coiled-coil region" evidence="4">
    <location>
        <begin position="57"/>
        <end position="91"/>
    </location>
</feature>
<sequence>MRVSLTESCSESLSWRLIAVILGSLSLVFLVISGVLGALFLLPTLQVRSQIEILPQQEEVLKNLTQLNETLENCTLEKDNLKAQNTNLKGDKPSVCSDCWKHHGGNFYYFTKERKTYQECKANCSSRGFKLLKIENKDELMNFLNPLADFHWIGLTRKGMASHWKWEDGTPHSSHL</sequence>
<dbReference type="InterPro" id="IPR016187">
    <property type="entry name" value="CTDL_fold"/>
</dbReference>
<evidence type="ECO:0000256" key="5">
    <source>
        <dbReference type="SAM" id="Phobius"/>
    </source>
</evidence>
<dbReference type="PROSITE" id="PS50041">
    <property type="entry name" value="C_TYPE_LECTIN_2"/>
    <property type="match status" value="1"/>
</dbReference>
<evidence type="ECO:0000313" key="8">
    <source>
        <dbReference type="RefSeq" id="XP_025067248.1"/>
    </source>
</evidence>
<keyword evidence="5" id="KW-0812">Transmembrane</keyword>
<keyword evidence="5" id="KW-0472">Membrane</keyword>
<evidence type="ECO:0000256" key="1">
    <source>
        <dbReference type="ARBA" id="ARBA00022734"/>
    </source>
</evidence>
<evidence type="ECO:0000313" key="7">
    <source>
        <dbReference type="Proteomes" id="UP000189705"/>
    </source>
</evidence>
<reference evidence="8" key="1">
    <citation type="submission" date="2025-08" db="UniProtKB">
        <authorList>
            <consortium name="RefSeq"/>
        </authorList>
    </citation>
    <scope>IDENTIFICATION</scope>
</reference>
<keyword evidence="7" id="KW-1185">Reference proteome</keyword>
<dbReference type="GO" id="GO:0030246">
    <property type="term" value="F:carbohydrate binding"/>
    <property type="evidence" value="ECO:0007669"/>
    <property type="project" value="UniProtKB-KW"/>
</dbReference>